<keyword evidence="2" id="KW-1185">Reference proteome</keyword>
<gene>
    <name evidence="1" type="ORF">TWF506_009332</name>
</gene>
<sequence length="67" mass="7517">MWSQIDIRKRITDPTAGDIELGTNKEELGVGDLEGVMQCNVLHAEEVLAIWKASRDLEVDFGVVYKL</sequence>
<proteinExistence type="predicted"/>
<comment type="caution">
    <text evidence="1">The sequence shown here is derived from an EMBL/GenBank/DDBJ whole genome shotgun (WGS) entry which is preliminary data.</text>
</comment>
<evidence type="ECO:0000313" key="2">
    <source>
        <dbReference type="Proteomes" id="UP001307849"/>
    </source>
</evidence>
<organism evidence="1 2">
    <name type="scientific">Arthrobotrys conoides</name>
    <dbReference type="NCBI Taxonomy" id="74498"/>
    <lineage>
        <taxon>Eukaryota</taxon>
        <taxon>Fungi</taxon>
        <taxon>Dikarya</taxon>
        <taxon>Ascomycota</taxon>
        <taxon>Pezizomycotina</taxon>
        <taxon>Orbiliomycetes</taxon>
        <taxon>Orbiliales</taxon>
        <taxon>Orbiliaceae</taxon>
        <taxon>Arthrobotrys</taxon>
    </lineage>
</organism>
<reference evidence="1 2" key="1">
    <citation type="submission" date="2019-10" db="EMBL/GenBank/DDBJ databases">
        <authorList>
            <person name="Palmer J.M."/>
        </authorList>
    </citation>
    <scope>NUCLEOTIDE SEQUENCE [LARGE SCALE GENOMIC DNA]</scope>
    <source>
        <strain evidence="1 2">TWF506</strain>
    </source>
</reference>
<protein>
    <submittedName>
        <fullName evidence="1">Uncharacterized protein</fullName>
    </submittedName>
</protein>
<dbReference type="EMBL" id="JAVHJM010000006">
    <property type="protein sequence ID" value="KAK6513167.1"/>
    <property type="molecule type" value="Genomic_DNA"/>
</dbReference>
<accession>A0AAN8NME2</accession>
<name>A0AAN8NME2_9PEZI</name>
<dbReference type="AlphaFoldDB" id="A0AAN8NME2"/>
<evidence type="ECO:0000313" key="1">
    <source>
        <dbReference type="EMBL" id="KAK6513167.1"/>
    </source>
</evidence>
<dbReference type="Proteomes" id="UP001307849">
    <property type="component" value="Unassembled WGS sequence"/>
</dbReference>